<gene>
    <name evidence="3" type="ORF">HZS54_15625</name>
</gene>
<accession>A0A7D5P7S1</accession>
<organism evidence="3 4">
    <name type="scientific">Halosimplex pelagicum</name>
    <dbReference type="NCBI Taxonomy" id="869886"/>
    <lineage>
        <taxon>Archaea</taxon>
        <taxon>Methanobacteriati</taxon>
        <taxon>Methanobacteriota</taxon>
        <taxon>Stenosarchaea group</taxon>
        <taxon>Halobacteria</taxon>
        <taxon>Halobacteriales</taxon>
        <taxon>Haloarculaceae</taxon>
        <taxon>Halosimplex</taxon>
    </lineage>
</organism>
<dbReference type="AlphaFoldDB" id="A0A7D5P7S1"/>
<dbReference type="GeneID" id="56084048"/>
<dbReference type="KEGG" id="hpel:HZS54_15625"/>
<dbReference type="RefSeq" id="WP_179918024.1">
    <property type="nucleotide sequence ID" value="NZ_CP058909.1"/>
</dbReference>
<name>A0A7D5P7S1_9EURY</name>
<sequence>MTAVTVTERSYRWIDRLSKLLGVALIAVGLDTGGHTPAGIAFAAAGVACGLATIFVSKQ</sequence>
<dbReference type="Pfam" id="PF26439">
    <property type="entry name" value="DUF8120"/>
    <property type="match status" value="1"/>
</dbReference>
<evidence type="ECO:0000313" key="4">
    <source>
        <dbReference type="Proteomes" id="UP000509346"/>
    </source>
</evidence>
<evidence type="ECO:0000256" key="1">
    <source>
        <dbReference type="SAM" id="Phobius"/>
    </source>
</evidence>
<dbReference type="EMBL" id="CP058909">
    <property type="protein sequence ID" value="QLH82966.1"/>
    <property type="molecule type" value="Genomic_DNA"/>
</dbReference>
<keyword evidence="1" id="KW-1133">Transmembrane helix</keyword>
<proteinExistence type="predicted"/>
<keyword evidence="4" id="KW-1185">Reference proteome</keyword>
<dbReference type="OrthoDB" id="241588at2157"/>
<dbReference type="InterPro" id="IPR058433">
    <property type="entry name" value="DUF8120"/>
</dbReference>
<feature type="transmembrane region" description="Helical" evidence="1">
    <location>
        <begin position="38"/>
        <end position="56"/>
    </location>
</feature>
<reference evidence="3 4" key="1">
    <citation type="submission" date="2020-07" db="EMBL/GenBank/DDBJ databases">
        <title>Halosimplex litoreum sp. nov. and Halosimplex rubrum sp. nov., isolated from different salt environments.</title>
        <authorList>
            <person name="Cui H."/>
        </authorList>
    </citation>
    <scope>NUCLEOTIDE SEQUENCE [LARGE SCALE GENOMIC DNA]</scope>
    <source>
        <strain evidence="3 4">R2</strain>
    </source>
</reference>
<dbReference type="Proteomes" id="UP000509346">
    <property type="component" value="Chromosome"/>
</dbReference>
<evidence type="ECO:0000313" key="3">
    <source>
        <dbReference type="EMBL" id="QLH82966.1"/>
    </source>
</evidence>
<feature type="domain" description="DUF8120" evidence="2">
    <location>
        <begin position="3"/>
        <end position="58"/>
    </location>
</feature>
<keyword evidence="1" id="KW-0812">Transmembrane</keyword>
<protein>
    <recommendedName>
        <fullName evidence="2">DUF8120 domain-containing protein</fullName>
    </recommendedName>
</protein>
<keyword evidence="1" id="KW-0472">Membrane</keyword>
<evidence type="ECO:0000259" key="2">
    <source>
        <dbReference type="Pfam" id="PF26439"/>
    </source>
</evidence>